<dbReference type="InterPro" id="IPR008253">
    <property type="entry name" value="Marvel"/>
</dbReference>
<feature type="domain" description="MARVEL" evidence="9">
    <location>
        <begin position="9"/>
        <end position="138"/>
    </location>
</feature>
<evidence type="ECO:0000256" key="1">
    <source>
        <dbReference type="ARBA" id="ARBA00004141"/>
    </source>
</evidence>
<name>A0ABM4J0P2_ODOVR</name>
<feature type="transmembrane region" description="Helical" evidence="8">
    <location>
        <begin position="47"/>
        <end position="68"/>
    </location>
</feature>
<keyword evidence="5 7" id="KW-0472">Membrane</keyword>
<evidence type="ECO:0000256" key="3">
    <source>
        <dbReference type="ARBA" id="ARBA00022737"/>
    </source>
</evidence>
<comment type="similarity">
    <text evidence="6">Belongs to the MAL family.</text>
</comment>
<evidence type="ECO:0000313" key="11">
    <source>
        <dbReference type="RefSeq" id="XP_070333635.1"/>
    </source>
</evidence>
<dbReference type="Proteomes" id="UP001652640">
    <property type="component" value="Chromosome 16"/>
</dbReference>
<keyword evidence="4 8" id="KW-1133">Transmembrane helix</keyword>
<reference evidence="11" key="2">
    <citation type="submission" date="2025-08" db="UniProtKB">
        <authorList>
            <consortium name="RefSeq"/>
        </authorList>
    </citation>
    <scope>IDENTIFICATION</scope>
    <source>
        <tissue evidence="11">Tongue muscle</tissue>
    </source>
</reference>
<dbReference type="InterPro" id="IPR047123">
    <property type="entry name" value="MYADM-like"/>
</dbReference>
<keyword evidence="2 7" id="KW-0812">Transmembrane</keyword>
<evidence type="ECO:0000256" key="4">
    <source>
        <dbReference type="ARBA" id="ARBA00022989"/>
    </source>
</evidence>
<evidence type="ECO:0000256" key="7">
    <source>
        <dbReference type="PROSITE-ProRule" id="PRU00581"/>
    </source>
</evidence>
<feature type="transmembrane region" description="Helical" evidence="8">
    <location>
        <begin position="150"/>
        <end position="170"/>
    </location>
</feature>
<sequence length="227" mass="25127">MRTSSGLGSSTSVGFFLHLGQLLSTCVPCLLVASMDTRSECTVNWSVFPWCFCFSATLTVFMVELCVLQSHFPLICYDLLYHYAFYFTLCCLVIFAINYVQLLLQGPTWNQAITATAFSFVSSVLYATKVAWTCALTGDTFCFVPTGPGVLGSLLIFLVCVILAFTYSILINCDTCFQYTSAMRETVLSILLYTSSLVLWPFYPFEEKLGGQPLRSSDCAVCICGMC</sequence>
<organism evidence="10 11">
    <name type="scientific">Odocoileus virginianus</name>
    <name type="common">White-tailed deer</name>
    <dbReference type="NCBI Taxonomy" id="9874"/>
    <lineage>
        <taxon>Eukaryota</taxon>
        <taxon>Metazoa</taxon>
        <taxon>Chordata</taxon>
        <taxon>Craniata</taxon>
        <taxon>Vertebrata</taxon>
        <taxon>Euteleostomi</taxon>
        <taxon>Mammalia</taxon>
        <taxon>Eutheria</taxon>
        <taxon>Laurasiatheria</taxon>
        <taxon>Artiodactyla</taxon>
        <taxon>Ruminantia</taxon>
        <taxon>Pecora</taxon>
        <taxon>Cervidae</taxon>
        <taxon>Odocoileinae</taxon>
        <taxon>Odocoileus</taxon>
    </lineage>
</organism>
<keyword evidence="10" id="KW-1185">Reference proteome</keyword>
<feature type="transmembrane region" description="Helical" evidence="8">
    <location>
        <begin position="80"/>
        <end position="100"/>
    </location>
</feature>
<evidence type="ECO:0000256" key="5">
    <source>
        <dbReference type="ARBA" id="ARBA00023136"/>
    </source>
</evidence>
<feature type="transmembrane region" description="Helical" evidence="8">
    <location>
        <begin position="12"/>
        <end position="35"/>
    </location>
</feature>
<gene>
    <name evidence="11" type="primary">LOC139038644</name>
</gene>
<protein>
    <submittedName>
        <fullName evidence="11">Myeloid-associated differentiation marker-like</fullName>
    </submittedName>
</protein>
<dbReference type="PROSITE" id="PS51225">
    <property type="entry name" value="MARVEL"/>
    <property type="match status" value="1"/>
</dbReference>
<evidence type="ECO:0000313" key="10">
    <source>
        <dbReference type="Proteomes" id="UP001652640"/>
    </source>
</evidence>
<reference evidence="10" key="1">
    <citation type="journal article" date="2022" name="J. Hered.">
        <title>A De Novo Chromosome-Level Genome Assembly of the White-Tailed Deer, Odocoileus Virginianus.</title>
        <authorList>
            <person name="London E.W."/>
            <person name="Roca A.L."/>
            <person name="Novakofski J.E."/>
            <person name="Mateus-Pinilla N.E."/>
        </authorList>
    </citation>
    <scope>NUCLEOTIDE SEQUENCE [LARGE SCALE GENOMIC DNA]</scope>
</reference>
<comment type="subcellular location">
    <subcellularLocation>
        <location evidence="1">Membrane</location>
        <topology evidence="1">Multi-pass membrane protein</topology>
    </subcellularLocation>
</comment>
<evidence type="ECO:0000259" key="9">
    <source>
        <dbReference type="PROSITE" id="PS51225"/>
    </source>
</evidence>
<dbReference type="RefSeq" id="XP_070333635.1">
    <property type="nucleotide sequence ID" value="XM_070477534.1"/>
</dbReference>
<proteinExistence type="inferred from homology"/>
<evidence type="ECO:0000256" key="6">
    <source>
        <dbReference type="ARBA" id="ARBA00034721"/>
    </source>
</evidence>
<feature type="transmembrane region" description="Helical" evidence="8">
    <location>
        <begin position="182"/>
        <end position="203"/>
    </location>
</feature>
<dbReference type="PANTHER" id="PTHR17068:SF16">
    <property type="entry name" value="MARVEL DOMAIN-CONTAINING PROTEIN"/>
    <property type="match status" value="1"/>
</dbReference>
<accession>A0ABM4J0P2</accession>
<keyword evidence="3" id="KW-0677">Repeat</keyword>
<evidence type="ECO:0000256" key="8">
    <source>
        <dbReference type="SAM" id="Phobius"/>
    </source>
</evidence>
<dbReference type="PANTHER" id="PTHR17068">
    <property type="entry name" value="MYELOID-ASSOCIATED DIFFERENTIATION MARKER MYADM FAMILY MEMBER"/>
    <property type="match status" value="1"/>
</dbReference>
<evidence type="ECO:0000256" key="2">
    <source>
        <dbReference type="ARBA" id="ARBA00022692"/>
    </source>
</evidence>
<dbReference type="GeneID" id="139038644"/>